<feature type="coiled-coil region" evidence="1">
    <location>
        <begin position="241"/>
        <end position="268"/>
    </location>
</feature>
<keyword evidence="3" id="KW-1185">Reference proteome</keyword>
<proteinExistence type="predicted"/>
<name>A0A9J6BA46_POLVA</name>
<protein>
    <submittedName>
        <fullName evidence="2">Uncharacterized protein</fullName>
    </submittedName>
</protein>
<evidence type="ECO:0000313" key="3">
    <source>
        <dbReference type="Proteomes" id="UP001107558"/>
    </source>
</evidence>
<evidence type="ECO:0000313" key="2">
    <source>
        <dbReference type="EMBL" id="KAG5666684.1"/>
    </source>
</evidence>
<organism evidence="2 3">
    <name type="scientific">Polypedilum vanderplanki</name>
    <name type="common">Sleeping chironomid midge</name>
    <dbReference type="NCBI Taxonomy" id="319348"/>
    <lineage>
        <taxon>Eukaryota</taxon>
        <taxon>Metazoa</taxon>
        <taxon>Ecdysozoa</taxon>
        <taxon>Arthropoda</taxon>
        <taxon>Hexapoda</taxon>
        <taxon>Insecta</taxon>
        <taxon>Pterygota</taxon>
        <taxon>Neoptera</taxon>
        <taxon>Endopterygota</taxon>
        <taxon>Diptera</taxon>
        <taxon>Nematocera</taxon>
        <taxon>Chironomoidea</taxon>
        <taxon>Chironomidae</taxon>
        <taxon>Chironominae</taxon>
        <taxon>Polypedilum</taxon>
        <taxon>Polypedilum</taxon>
    </lineage>
</organism>
<evidence type="ECO:0000256" key="1">
    <source>
        <dbReference type="SAM" id="Coils"/>
    </source>
</evidence>
<dbReference type="SUPFAM" id="SSF52540">
    <property type="entry name" value="P-loop containing nucleoside triphosphate hydrolases"/>
    <property type="match status" value="1"/>
</dbReference>
<sequence length="1003" mass="117994">MIDFKKYISFTKSRPKNYKNIKSQIKKHKDDGPINILFDGNSTELNEIFQLEKIQKAFNDSKSSTILIELKQIEKFIDDFIKKFISKIQKSCLIAAWSEQKISFFWKIKDEKIHQFGIEEGIINFKGLDVKETFEFIASKLKEAIDEDFKAFSEESSKSEIHNVILKNKENLFTAAIKENNLKVLNFLIRTKKFEINNEICYHNENFITPAQLACSLHKPEAFLFLIKNDSKFPDNFYLYRDEMEQKCEDLKKLIAEFEELHQILESLDDCNSFDKNNEKIVKEFDTKKERFRAIFDKCSDYSFCYDTENKSLVFHALILEKFKLEKLLTEKSKRYGPHETREIGKINSEKVKENFIKARKLQDAHVRKLIYNSRLDENLKQVTEKHGKVIEKVFKYLNKLEKVMPILRLIASCEDFKIVFDRSRENLSEFMRIKNNKNNNVYGAIFWKDGNIVISAKDLFEPRMMEKICEYKFSFDKTLEPKVPKIIGTLVHELGHCMMMLIFGNKCKPYAIGNGDEFIQIVNEIKEISDRNEKNNQIDENESTIVGSVFKYSEQDWHAELAVRPAQFYAQFSHQEKELMKYQEKFSKLFEYFHKILEKVEPTIKMVEKLNKKESEIVFEDLTDDYKINLQKMKIRFQGNLTRIDELLITNDNKLLHDVNVMKNNNKKTETIFEILNKTLQEIVKTMSSSEIQQVLDPNKILSIRSENNPPKFFIMKIKDNKNRDNIKNYKIIYNNIDENELNSLDCEKVKFSDYAGIRDENSNTFENLKNITFIKPIKITPATEIEIKAHHEIPTDVNLDETIRETMKAAESKKMLIIKDENGTGKTTTLNFIAALINKMQPKKFILQIDGEEFDKMEDNQNILKYLNELKDDEKLTEIIKFILEMILKINKNSFEANIFKNLFIQGQVVFFWDGCILEDINTIAPVIKQTNNEQWITLFDCEDDDEVKNVFNDVEMIKVKKLTGFDEMSEIGMQIVNKIEKILNEATSRNKNSGLCKSMK</sequence>
<dbReference type="EMBL" id="JADBJN010000004">
    <property type="protein sequence ID" value="KAG5666684.1"/>
    <property type="molecule type" value="Genomic_DNA"/>
</dbReference>
<comment type="caution">
    <text evidence="2">The sequence shown here is derived from an EMBL/GenBank/DDBJ whole genome shotgun (WGS) entry which is preliminary data.</text>
</comment>
<dbReference type="Proteomes" id="UP001107558">
    <property type="component" value="Chromosome 4"/>
</dbReference>
<dbReference type="AlphaFoldDB" id="A0A9J6BA46"/>
<accession>A0A9J6BA46</accession>
<gene>
    <name evidence="2" type="ORF">PVAND_014699</name>
</gene>
<reference evidence="2" key="1">
    <citation type="submission" date="2021-03" db="EMBL/GenBank/DDBJ databases">
        <title>Chromosome level genome of the anhydrobiotic midge Polypedilum vanderplanki.</title>
        <authorList>
            <person name="Yoshida Y."/>
            <person name="Kikawada T."/>
            <person name="Gusev O."/>
        </authorList>
    </citation>
    <scope>NUCLEOTIDE SEQUENCE</scope>
    <source>
        <strain evidence="2">NIAS01</strain>
        <tissue evidence="2">Whole body or cell culture</tissue>
    </source>
</reference>
<dbReference type="InterPro" id="IPR027417">
    <property type="entry name" value="P-loop_NTPase"/>
</dbReference>
<keyword evidence="1" id="KW-0175">Coiled coil</keyword>